<sequence length="378" mass="40661">MTIFSLTEAELRQRRSLKWRTYDSDVLPLWVAEMDAAVQPAVRAELDAALDRGDTGYPWGTEYADAYRASAATRWGLELDPTQVRRGGDVMNEVLCVLETVTNPGDGIVITAPVYPPFWQVTSGYRRHTVAVDLTPEGRLDLAALERAFAADDVTAFLLCSPHNPTGTVHTADELAAVAALCSAHGVRLVVDEIHAWLVDPGTTFVPVLSLPEARDAVVAISAGKAWNLAAFKAGLYVGGEGALNLLDHLPPLATQSTGHLGALAHAAALRHEQAWVDQMCVEVAANKQLLSDLLHALLPSAEYRPGPGTYLAFVDCTALGLANPARHFEQVGKVAFSPGRAFSPAHDQWVRINLATSPAIITQAVERMAASLRQPNN</sequence>
<comment type="similarity">
    <text evidence="5">Belongs to the class-II pyridoxal-phosphate-dependent aminotransferase family. MalY/PatB cystathionine beta-lyase subfamily.</text>
</comment>
<accession>A0A2N9JD82</accession>
<protein>
    <recommendedName>
        <fullName evidence="2">cysteine-S-conjugate beta-lyase</fullName>
        <ecNumber evidence="2">4.4.1.13</ecNumber>
    </recommendedName>
</protein>
<dbReference type="InterPro" id="IPR015422">
    <property type="entry name" value="PyrdxlP-dep_Trfase_small"/>
</dbReference>
<keyword evidence="4 7" id="KW-0456">Lyase</keyword>
<dbReference type="Gene3D" id="3.90.1150.10">
    <property type="entry name" value="Aspartate Aminotransferase, domain 1"/>
    <property type="match status" value="1"/>
</dbReference>
<evidence type="ECO:0000256" key="4">
    <source>
        <dbReference type="ARBA" id="ARBA00023239"/>
    </source>
</evidence>
<dbReference type="SUPFAM" id="SSF53383">
    <property type="entry name" value="PLP-dependent transferases"/>
    <property type="match status" value="1"/>
</dbReference>
<dbReference type="Gene3D" id="3.40.640.10">
    <property type="entry name" value="Type I PLP-dependent aspartate aminotransferase-like (Major domain)"/>
    <property type="match status" value="1"/>
</dbReference>
<dbReference type="Pfam" id="PF00155">
    <property type="entry name" value="Aminotran_1_2"/>
    <property type="match status" value="1"/>
</dbReference>
<evidence type="ECO:0000313" key="7">
    <source>
        <dbReference type="EMBL" id="SPD86091.1"/>
    </source>
</evidence>
<name>A0A2N9JD82_9ACTN</name>
<gene>
    <name evidence="7" type="ORF">MPLG2_1055</name>
</gene>
<reference evidence="7 8" key="1">
    <citation type="submission" date="2018-02" db="EMBL/GenBank/DDBJ databases">
        <authorList>
            <person name="Cohen D.B."/>
            <person name="Kent A.D."/>
        </authorList>
    </citation>
    <scope>NUCLEOTIDE SEQUENCE [LARGE SCALE GENOMIC DNA]</scope>
    <source>
        <strain evidence="7">1</strain>
    </source>
</reference>
<dbReference type="Proteomes" id="UP000238164">
    <property type="component" value="Chromosome 1"/>
</dbReference>
<dbReference type="InterPro" id="IPR051798">
    <property type="entry name" value="Class-II_PLP-Dep_Aminotrans"/>
</dbReference>
<evidence type="ECO:0000256" key="5">
    <source>
        <dbReference type="ARBA" id="ARBA00037974"/>
    </source>
</evidence>
<dbReference type="EMBL" id="LT985188">
    <property type="protein sequence ID" value="SPD86091.1"/>
    <property type="molecule type" value="Genomic_DNA"/>
</dbReference>
<proteinExistence type="inferred from homology"/>
<dbReference type="OrthoDB" id="3224382at2"/>
<dbReference type="GO" id="GO:0030170">
    <property type="term" value="F:pyridoxal phosphate binding"/>
    <property type="evidence" value="ECO:0007669"/>
    <property type="project" value="InterPro"/>
</dbReference>
<dbReference type="InterPro" id="IPR015421">
    <property type="entry name" value="PyrdxlP-dep_Trfase_major"/>
</dbReference>
<keyword evidence="3" id="KW-0663">Pyridoxal phosphate</keyword>
<keyword evidence="8" id="KW-1185">Reference proteome</keyword>
<organism evidence="7 8">
    <name type="scientific">Micropruina glycogenica</name>
    <dbReference type="NCBI Taxonomy" id="75385"/>
    <lineage>
        <taxon>Bacteria</taxon>
        <taxon>Bacillati</taxon>
        <taxon>Actinomycetota</taxon>
        <taxon>Actinomycetes</taxon>
        <taxon>Propionibacteriales</taxon>
        <taxon>Nocardioidaceae</taxon>
        <taxon>Micropruina</taxon>
    </lineage>
</organism>
<comment type="cofactor">
    <cofactor evidence="1">
        <name>pyridoxal 5'-phosphate</name>
        <dbReference type="ChEBI" id="CHEBI:597326"/>
    </cofactor>
</comment>
<dbReference type="KEGG" id="mgg:MPLG2_1055"/>
<dbReference type="AlphaFoldDB" id="A0A2N9JD82"/>
<dbReference type="EC" id="4.4.1.13" evidence="2"/>
<dbReference type="PANTHER" id="PTHR43525">
    <property type="entry name" value="PROTEIN MALY"/>
    <property type="match status" value="1"/>
</dbReference>
<dbReference type="InterPro" id="IPR004839">
    <property type="entry name" value="Aminotransferase_I/II_large"/>
</dbReference>
<dbReference type="GO" id="GO:0047804">
    <property type="term" value="F:cysteine-S-conjugate beta-lyase activity"/>
    <property type="evidence" value="ECO:0007669"/>
    <property type="project" value="UniProtKB-EC"/>
</dbReference>
<evidence type="ECO:0000256" key="2">
    <source>
        <dbReference type="ARBA" id="ARBA00012224"/>
    </source>
</evidence>
<evidence type="ECO:0000313" key="8">
    <source>
        <dbReference type="Proteomes" id="UP000238164"/>
    </source>
</evidence>
<dbReference type="CDD" id="cd00609">
    <property type="entry name" value="AAT_like"/>
    <property type="match status" value="1"/>
</dbReference>
<dbReference type="PANTHER" id="PTHR43525:SF2">
    <property type="entry name" value="CYSTATHIONINE BETA-LYASE-RELATED"/>
    <property type="match status" value="1"/>
</dbReference>
<feature type="domain" description="Aminotransferase class I/classII large" evidence="6">
    <location>
        <begin position="38"/>
        <end position="368"/>
    </location>
</feature>
<dbReference type="InterPro" id="IPR015424">
    <property type="entry name" value="PyrdxlP-dep_Trfase"/>
</dbReference>
<dbReference type="RefSeq" id="WP_105185165.1">
    <property type="nucleotide sequence ID" value="NZ_BAAAGO010000015.1"/>
</dbReference>
<evidence type="ECO:0000256" key="1">
    <source>
        <dbReference type="ARBA" id="ARBA00001933"/>
    </source>
</evidence>
<evidence type="ECO:0000256" key="3">
    <source>
        <dbReference type="ARBA" id="ARBA00022898"/>
    </source>
</evidence>
<evidence type="ECO:0000259" key="6">
    <source>
        <dbReference type="Pfam" id="PF00155"/>
    </source>
</evidence>